<feature type="compositionally biased region" description="Basic and acidic residues" evidence="4">
    <location>
        <begin position="1822"/>
        <end position="1841"/>
    </location>
</feature>
<feature type="compositionally biased region" description="Polar residues" evidence="4">
    <location>
        <begin position="1758"/>
        <end position="1786"/>
    </location>
</feature>
<organism evidence="7 8">
    <name type="scientific">Littorina saxatilis</name>
    <dbReference type="NCBI Taxonomy" id="31220"/>
    <lineage>
        <taxon>Eukaryota</taxon>
        <taxon>Metazoa</taxon>
        <taxon>Spiralia</taxon>
        <taxon>Lophotrochozoa</taxon>
        <taxon>Mollusca</taxon>
        <taxon>Gastropoda</taxon>
        <taxon>Caenogastropoda</taxon>
        <taxon>Littorinimorpha</taxon>
        <taxon>Littorinoidea</taxon>
        <taxon>Littorinidae</taxon>
        <taxon>Littorina</taxon>
    </lineage>
</organism>
<dbReference type="InterPro" id="IPR036179">
    <property type="entry name" value="Ig-like_dom_sf"/>
</dbReference>
<feature type="compositionally biased region" description="Polar residues" evidence="4">
    <location>
        <begin position="1553"/>
        <end position="1562"/>
    </location>
</feature>
<dbReference type="Proteomes" id="UP001374579">
    <property type="component" value="Unassembled WGS sequence"/>
</dbReference>
<feature type="compositionally biased region" description="Basic residues" evidence="4">
    <location>
        <begin position="172"/>
        <end position="191"/>
    </location>
</feature>
<feature type="region of interest" description="Disordered" evidence="4">
    <location>
        <begin position="261"/>
        <end position="304"/>
    </location>
</feature>
<dbReference type="PROSITE" id="PS00022">
    <property type="entry name" value="EGF_1"/>
    <property type="match status" value="1"/>
</dbReference>
<feature type="region of interest" description="Disordered" evidence="4">
    <location>
        <begin position="424"/>
        <end position="489"/>
    </location>
</feature>
<feature type="compositionally biased region" description="Basic residues" evidence="4">
    <location>
        <begin position="1921"/>
        <end position="1936"/>
    </location>
</feature>
<feature type="region of interest" description="Disordered" evidence="4">
    <location>
        <begin position="701"/>
        <end position="863"/>
    </location>
</feature>
<protein>
    <submittedName>
        <fullName evidence="7">Uncharacterized protein</fullName>
    </submittedName>
</protein>
<feature type="region of interest" description="Disordered" evidence="4">
    <location>
        <begin position="172"/>
        <end position="198"/>
    </location>
</feature>
<reference evidence="7 8" key="1">
    <citation type="submission" date="2024-02" db="EMBL/GenBank/DDBJ databases">
        <title>Chromosome-scale genome assembly of the rough periwinkle Littorina saxatilis.</title>
        <authorList>
            <person name="De Jode A."/>
            <person name="Faria R."/>
            <person name="Formenti G."/>
            <person name="Sims Y."/>
            <person name="Smith T.P."/>
            <person name="Tracey A."/>
            <person name="Wood J.M.D."/>
            <person name="Zagrodzka Z.B."/>
            <person name="Johannesson K."/>
            <person name="Butlin R.K."/>
            <person name="Leder E.H."/>
        </authorList>
    </citation>
    <scope>NUCLEOTIDE SEQUENCE [LARGE SCALE GENOMIC DNA]</scope>
    <source>
        <strain evidence="7">Snail1</strain>
        <tissue evidence="7">Muscle</tissue>
    </source>
</reference>
<evidence type="ECO:0000256" key="3">
    <source>
        <dbReference type="PROSITE-ProRule" id="PRU00076"/>
    </source>
</evidence>
<evidence type="ECO:0000313" key="8">
    <source>
        <dbReference type="Proteomes" id="UP001374579"/>
    </source>
</evidence>
<feature type="region of interest" description="Disordered" evidence="4">
    <location>
        <begin position="2194"/>
        <end position="2219"/>
    </location>
</feature>
<dbReference type="PROSITE" id="PS50026">
    <property type="entry name" value="EGF_3"/>
    <property type="match status" value="1"/>
</dbReference>
<dbReference type="Pfam" id="PF00047">
    <property type="entry name" value="ig"/>
    <property type="match status" value="1"/>
</dbReference>
<feature type="compositionally biased region" description="Polar residues" evidence="4">
    <location>
        <begin position="424"/>
        <end position="433"/>
    </location>
</feature>
<evidence type="ECO:0000259" key="5">
    <source>
        <dbReference type="PROSITE" id="PS50026"/>
    </source>
</evidence>
<dbReference type="InterPro" id="IPR000742">
    <property type="entry name" value="EGF"/>
</dbReference>
<evidence type="ECO:0000256" key="2">
    <source>
        <dbReference type="ARBA" id="ARBA00023157"/>
    </source>
</evidence>
<comment type="caution">
    <text evidence="3">Lacks conserved residue(s) required for the propagation of feature annotation.</text>
</comment>
<feature type="compositionally biased region" description="Basic residues" evidence="4">
    <location>
        <begin position="266"/>
        <end position="278"/>
    </location>
</feature>
<dbReference type="SMART" id="SM00181">
    <property type="entry name" value="EGF"/>
    <property type="match status" value="1"/>
</dbReference>
<feature type="region of interest" description="Disordered" evidence="4">
    <location>
        <begin position="374"/>
        <end position="393"/>
    </location>
</feature>
<dbReference type="InterPro" id="IPR007110">
    <property type="entry name" value="Ig-like_dom"/>
</dbReference>
<feature type="compositionally biased region" description="Polar residues" evidence="4">
    <location>
        <begin position="1872"/>
        <end position="1888"/>
    </location>
</feature>
<feature type="domain" description="Ig-like" evidence="6">
    <location>
        <begin position="992"/>
        <end position="1066"/>
    </location>
</feature>
<feature type="region of interest" description="Disordered" evidence="4">
    <location>
        <begin position="1408"/>
        <end position="1971"/>
    </location>
</feature>
<dbReference type="Gene3D" id="2.60.40.10">
    <property type="entry name" value="Immunoglobulins"/>
    <property type="match status" value="1"/>
</dbReference>
<evidence type="ECO:0000256" key="1">
    <source>
        <dbReference type="ARBA" id="ARBA00022737"/>
    </source>
</evidence>
<feature type="region of interest" description="Disordered" evidence="4">
    <location>
        <begin position="1343"/>
        <end position="1367"/>
    </location>
</feature>
<feature type="compositionally biased region" description="Polar residues" evidence="4">
    <location>
        <begin position="701"/>
        <end position="711"/>
    </location>
</feature>
<feature type="domain" description="EGF-like" evidence="5">
    <location>
        <begin position="1101"/>
        <end position="1144"/>
    </location>
</feature>
<feature type="region of interest" description="Disordered" evidence="4">
    <location>
        <begin position="1200"/>
        <end position="1220"/>
    </location>
</feature>
<dbReference type="SUPFAM" id="SSF57196">
    <property type="entry name" value="EGF/Laminin"/>
    <property type="match status" value="1"/>
</dbReference>
<evidence type="ECO:0000259" key="6">
    <source>
        <dbReference type="PROSITE" id="PS50835"/>
    </source>
</evidence>
<dbReference type="InterPro" id="IPR013783">
    <property type="entry name" value="Ig-like_fold"/>
</dbReference>
<feature type="compositionally biased region" description="Basic and acidic residues" evidence="4">
    <location>
        <begin position="1460"/>
        <end position="1470"/>
    </location>
</feature>
<dbReference type="SUPFAM" id="SSF82895">
    <property type="entry name" value="TSP-1 type 1 repeat"/>
    <property type="match status" value="3"/>
</dbReference>
<feature type="region of interest" description="Disordered" evidence="4">
    <location>
        <begin position="2356"/>
        <end position="2547"/>
    </location>
</feature>
<feature type="compositionally biased region" description="Basic and acidic residues" evidence="4">
    <location>
        <begin position="1676"/>
        <end position="1689"/>
    </location>
</feature>
<proteinExistence type="predicted"/>
<feature type="compositionally biased region" description="Polar residues" evidence="4">
    <location>
        <begin position="2524"/>
        <end position="2533"/>
    </location>
</feature>
<feature type="compositionally biased region" description="Polar residues" evidence="4">
    <location>
        <begin position="1584"/>
        <end position="1614"/>
    </location>
</feature>
<feature type="compositionally biased region" description="Polar residues" evidence="4">
    <location>
        <begin position="718"/>
        <end position="736"/>
    </location>
</feature>
<feature type="compositionally biased region" description="Low complexity" evidence="4">
    <location>
        <begin position="2444"/>
        <end position="2504"/>
    </location>
</feature>
<dbReference type="PROSITE" id="PS50835">
    <property type="entry name" value="IG_LIKE"/>
    <property type="match status" value="1"/>
</dbReference>
<dbReference type="InterPro" id="IPR052065">
    <property type="entry name" value="Compl_asym_regulator"/>
</dbReference>
<feature type="compositionally biased region" description="Polar residues" evidence="4">
    <location>
        <begin position="2378"/>
        <end position="2443"/>
    </location>
</feature>
<feature type="region of interest" description="Disordered" evidence="4">
    <location>
        <begin position="2031"/>
        <end position="2052"/>
    </location>
</feature>
<dbReference type="PROSITE" id="PS01186">
    <property type="entry name" value="EGF_2"/>
    <property type="match status" value="1"/>
</dbReference>
<feature type="disulfide bond" evidence="3">
    <location>
        <begin position="1134"/>
        <end position="1143"/>
    </location>
</feature>
<dbReference type="InterPro" id="IPR000884">
    <property type="entry name" value="TSP1_rpt"/>
</dbReference>
<dbReference type="SMART" id="SM00209">
    <property type="entry name" value="TSP1"/>
    <property type="match status" value="3"/>
</dbReference>
<feature type="compositionally biased region" description="Basic residues" evidence="4">
    <location>
        <begin position="742"/>
        <end position="751"/>
    </location>
</feature>
<comment type="caution">
    <text evidence="7">The sequence shown here is derived from an EMBL/GenBank/DDBJ whole genome shotgun (WGS) entry which is preliminary data.</text>
</comment>
<dbReference type="CDD" id="cd00054">
    <property type="entry name" value="EGF_CA"/>
    <property type="match status" value="1"/>
</dbReference>
<feature type="compositionally biased region" description="Basic and acidic residues" evidence="4">
    <location>
        <begin position="1738"/>
        <end position="1753"/>
    </location>
</feature>
<accession>A0AAN9G3T5</accession>
<sequence length="2585" mass="287227">MQKGDSSTNDVGKCIITRVCVVAGFGNSAICSEKVYTAENVSLFTLQISTKRCIHIGHQRPDIGWFTDKPVEQWIAKCWNKKKCSLRMGNDSRPVRVGVMMSTEGDSPSISPATCLITLVPRTGKIIPHSEGDSDSGCRGVADLPGSTSTYNDPHTVKWIFPASIRSNFHKHTLRQQRSKQNKPHNSRKRRGSYDDKLFPGKNIFASSIDAAKNIIFGNDDDNSDAFTGELTPDQKIWESDLPEMLSPVMTFPDDYMNRAKEKKDRKGGKKGLVKPRSNKNFLSSVKEPVENPGVKPLNRTAGVSGKDMMTSLEENIEDRLQSSLQRLMNDKDARAMEDMSLDSGMALTDNVNEVLSSVEKEPRMGGPAADAYRLQAGQGQPPPVSSWPAAAVGEPAPEPNVVIVPVMPPPPLPVDKLNQKKTFSTAQPTTTKNRSETKSQSTAPAHTTSSTTKQTTPKPTTDPTHKGEYITLNPNKLINGAGENLDPEKQFDDSYIQANEEPSQTEVAHATASLKEGIFKAELTFQTSFTQLKKEVAGLLRIKYHPKRKKLLHLLMSGIEATTRATAWTMVREVCEEPLQQMRMAATGWMDWSAWSACTVTCGTSGYHMRRRICMPDHACIGSNFDLKPCHQQRRCQGSATWLEWSIWGDCSVSCGDGQKARSRNCLTDDPDLMCQGDGLEFIVCAAHKCRKTVTSASALTKTGNNGNQSKKVHATKATSQSTAKPVSGTTSKPTQEIKDKKKKQKKKKPVSGTTSKPSQEIKDKKKQKKKKPVSGTTSKPSQEIKDKKKQKKKKPVSGTTSKPKQEIKDKKKKKTQRRKKKKLKQNKKNKTQKGRKEKKENKKERRQTKHGRWSRPHSRSADMIQAIQDFDLGIHQMEGLDSYHAKRLYRQLPKAVKHSDKAPTQQGFVSLQPTVNPGLQTATMRPEKYLWSAWGMWSHCSVSCGKGTQFRRRECMKQIGDTFEGEPVKMEFCRGGQEKDKKYCSEGVCPLSVAIPRNLRGIEVGGNASVTCQHDFKGHIAAVHWITPDGERITSETQNDKYRMNNLTLIIRNAHKADLGQYTCVLFAENQLLHILESKQQENSENILRQGVVVSSKTGVGACIENPCENGGSCETIPNAFTKDSIHYVCKCREGYYGQHCEQKSMVHDHSPNVELFAMIMFIIMGFLFVLCTGMFIYYKIESRRNRLDDVMPVMTRRRSEDQWRNMKSYEQKGPAEPHKKITLNQSSISQRLNQMWIGKPPFQDEDEEENKAARVTFGMKDATNSAQDPFRKPGKDHTKNQKKGQTKKHVKLKYGSVVNPDKTFSEIKEDEFRRFDDERLTANLAQPSQLEREVRDLLDDRSHNASPSPVETKQEGGTGRPPTLQVNATVLYSDDLMEIIPDKGLSCYRGLDDCFEKDSYSLFDSGSTDNGDNDSLFHSGSKQDKDNDSLLSSGSKGNKDGHGLFASPSKENLTKGGMREFKSKPRADQNFSHPRRSSPGTSQRSKRKRRSKKDSGCHNDAAAYEYNHNNSDESNEGSTEHNRDESPEAAQVTAQTSSTSSPDGGHRSFSMYSSTENGEQSGGSSTGARPKVKSVCKHKTSVSGSHRQSGENTAPFSADDSNTYRGAQSSWGPDWLTSPPKPCRSEGRNRSKSPDAMLLKHYEVLHPDEPYPYRQTRSRRSRDAQNVLNSGRRNPDRREGSRSDEKHRRRSFEDASEVGETEPSQAAPCRRQRSPTTSPQHFEGGGEGASAAMRSDTRKSGRDTLLRRAMENSFIRATTGQDALSQFANTDHSSGGSRPSSPDQEARRFGSRNDEFPSTETRWGPEAVRNFFSSASSFDNERRTRREDRCQRSSDPRNAHHATSTPHRIPWLDPLREVTPHSSRRESSNQHLPSLTSHQRPSPRTGSRPDTLEACGSRNEEGGLSGFAGSPASSLPRVFRKHSRSRDRLKPIRRQLPAVGPTEPAGQSSRLPSIPQPFTPSGTEAGGRHVAATLDPTQYFSCWEKVDANIHDTSQQSLDPSQSLPLNSCDHEGRTQWRNIGRVTSGSLGQSKTSSFENSDHSFNSLQSSSHRFDEAGASAFRDDKKSQRSVVGFMNKLNARSCTSPTKGKPMLKSAMKQQTSMPQLDIPDETMNPARKVSFDEPTVCTHDTGHLFPKLAPAIKISEDVVEEEVESHQTDGVLETQFDRIGRRPCGPLDLDVFFSSPLNTAHATDASPETSTTSQMSGTSVTDSRSVTISQTESLWQNMSRKFHLMRAAASTERKQPEKKNSSLQAYLLSKEAETSGTQSSHVHQPSQTSGQPCAGGKASKPRSSDKPHSSKRGRPLVLQPPLLVDIETPDHDISDVNSEAEVVMPRGEAPVSLRSLRQSLLTPLMPSPAKNQPRQSVTRQRDQSLHSNHQGSDTKLHSTSQQKVNNSQSTSQQRVNNSQSTSQQRVNNSQSTSQQKINNSQSTSQQRVNNSQSTSQQKISKSQSTSQQRVNNSQSTSQQKVNKSQSSSLQKVSKSQSTSQQSDKKLQSTSQERASRDFQSAEDYLARATAIGQSEASQDSEQVDKIVSSSEQSSAVPFHSFQDLLAVRMPNAFFKPIPVKSGKPNKPKPDSS</sequence>
<dbReference type="Pfam" id="PF00090">
    <property type="entry name" value="TSP_1"/>
    <property type="match status" value="3"/>
</dbReference>
<evidence type="ECO:0000256" key="4">
    <source>
        <dbReference type="SAM" id="MobiDB-lite"/>
    </source>
</evidence>
<feature type="compositionally biased region" description="Basic and acidic residues" evidence="4">
    <location>
        <begin position="1857"/>
        <end position="1871"/>
    </location>
</feature>
<feature type="compositionally biased region" description="Polar residues" evidence="4">
    <location>
        <begin position="2362"/>
        <end position="2371"/>
    </location>
</feature>
<feature type="compositionally biased region" description="Basic and acidic residues" evidence="4">
    <location>
        <begin position="1626"/>
        <end position="1654"/>
    </location>
</feature>
<feature type="compositionally biased region" description="Basic residues" evidence="4">
    <location>
        <begin position="846"/>
        <end position="860"/>
    </location>
</feature>
<feature type="compositionally biased region" description="Basic and acidic residues" evidence="4">
    <location>
        <begin position="1272"/>
        <end position="1282"/>
    </location>
</feature>
<keyword evidence="2 3" id="KW-1015">Disulfide bond</keyword>
<feature type="region of interest" description="Disordered" evidence="4">
    <location>
        <begin position="1263"/>
        <end position="1291"/>
    </location>
</feature>
<dbReference type="Gene3D" id="2.20.100.10">
    <property type="entry name" value="Thrombospondin type-1 (TSP1) repeat"/>
    <property type="match status" value="3"/>
</dbReference>
<dbReference type="InterPro" id="IPR036383">
    <property type="entry name" value="TSP1_rpt_sf"/>
</dbReference>
<feature type="compositionally biased region" description="Basic residues" evidence="4">
    <location>
        <begin position="812"/>
        <end position="838"/>
    </location>
</feature>
<evidence type="ECO:0000313" key="7">
    <source>
        <dbReference type="EMBL" id="KAK7094231.1"/>
    </source>
</evidence>
<feature type="compositionally biased region" description="Polar residues" evidence="4">
    <location>
        <begin position="2267"/>
        <end position="2284"/>
    </location>
</feature>
<keyword evidence="8" id="KW-1185">Reference proteome</keyword>
<dbReference type="SUPFAM" id="SSF48726">
    <property type="entry name" value="Immunoglobulin"/>
    <property type="match status" value="1"/>
</dbReference>
<dbReference type="Gene3D" id="2.10.25.10">
    <property type="entry name" value="Laminin"/>
    <property type="match status" value="1"/>
</dbReference>
<dbReference type="PROSITE" id="PS50092">
    <property type="entry name" value="TSP1"/>
    <property type="match status" value="3"/>
</dbReference>
<keyword evidence="3" id="KW-0245">EGF-like domain</keyword>
<dbReference type="PANTHER" id="PTHR22906:SF21">
    <property type="entry name" value="SEMA DOMAIN-CONTAINING PROTEIN"/>
    <property type="match status" value="1"/>
</dbReference>
<feature type="region of interest" description="Disordered" evidence="4">
    <location>
        <begin position="2263"/>
        <end position="2334"/>
    </location>
</feature>
<name>A0AAN9G3T5_9CAEN</name>
<dbReference type="InterPro" id="IPR013151">
    <property type="entry name" value="Immunoglobulin_dom"/>
</dbReference>
<feature type="compositionally biased region" description="Low complexity" evidence="4">
    <location>
        <begin position="440"/>
        <end position="463"/>
    </location>
</feature>
<dbReference type="EMBL" id="JBAMIC010000019">
    <property type="protein sequence ID" value="KAK7094231.1"/>
    <property type="molecule type" value="Genomic_DNA"/>
</dbReference>
<keyword evidence="1" id="KW-0677">Repeat</keyword>
<feature type="compositionally biased region" description="Basic residues" evidence="4">
    <location>
        <begin position="1573"/>
        <end position="1583"/>
    </location>
</feature>
<feature type="compositionally biased region" description="Basic and acidic residues" evidence="4">
    <location>
        <begin position="1787"/>
        <end position="1798"/>
    </location>
</feature>
<feature type="compositionally biased region" description="Low complexity" evidence="4">
    <location>
        <begin position="1532"/>
        <end position="1544"/>
    </location>
</feature>
<feature type="compositionally biased region" description="Low complexity" evidence="4">
    <location>
        <begin position="1408"/>
        <end position="1417"/>
    </location>
</feature>
<gene>
    <name evidence="7" type="ORF">V1264_007880</name>
</gene>
<dbReference type="PANTHER" id="PTHR22906">
    <property type="entry name" value="PROPERDIN"/>
    <property type="match status" value="1"/>
</dbReference>